<dbReference type="EMBL" id="FUZQ01000003">
    <property type="protein sequence ID" value="SKC60429.1"/>
    <property type="molecule type" value="Genomic_DNA"/>
</dbReference>
<dbReference type="STRING" id="526729.SAMN04324258_1969"/>
<keyword evidence="2" id="KW-1185">Reference proteome</keyword>
<name>A0A1T5KAB6_9MICO</name>
<proteinExistence type="predicted"/>
<accession>A0A1T5KAB6</accession>
<organism evidence="1 2">
    <name type="scientific">Krasilnikoviella flava</name>
    <dbReference type="NCBI Taxonomy" id="526729"/>
    <lineage>
        <taxon>Bacteria</taxon>
        <taxon>Bacillati</taxon>
        <taxon>Actinomycetota</taxon>
        <taxon>Actinomycetes</taxon>
        <taxon>Micrococcales</taxon>
        <taxon>Promicromonosporaceae</taxon>
        <taxon>Krasilnikoviella</taxon>
    </lineage>
</organism>
<protein>
    <submittedName>
        <fullName evidence="1">Uncharacterized protein</fullName>
    </submittedName>
</protein>
<evidence type="ECO:0000313" key="1">
    <source>
        <dbReference type="EMBL" id="SKC60429.1"/>
    </source>
</evidence>
<dbReference type="Proteomes" id="UP000189777">
    <property type="component" value="Unassembled WGS sequence"/>
</dbReference>
<sequence>MHDVPVTDADLVARIATSTGLSPAEAARVVEDVLAWYREPVEDYVRRRHASLRTYGHRNEEIYALIAAELRERLVAAPQLSERQVRRTIYG</sequence>
<reference evidence="1 2" key="1">
    <citation type="submission" date="2017-02" db="EMBL/GenBank/DDBJ databases">
        <authorList>
            <person name="Peterson S.W."/>
        </authorList>
    </citation>
    <scope>NUCLEOTIDE SEQUENCE [LARGE SCALE GENOMIC DNA]</scope>
    <source>
        <strain evidence="1 2">DSM 21481</strain>
    </source>
</reference>
<evidence type="ECO:0000313" key="2">
    <source>
        <dbReference type="Proteomes" id="UP000189777"/>
    </source>
</evidence>
<dbReference type="AlphaFoldDB" id="A0A1T5KAB6"/>
<gene>
    <name evidence="1" type="ORF">SAMN04324258_1969</name>
</gene>